<proteinExistence type="predicted"/>
<accession>A0AAF0AEZ5</accession>
<protein>
    <submittedName>
        <fullName evidence="1">Uncharacterized protein</fullName>
    </submittedName>
</protein>
<dbReference type="EMBL" id="OP882271">
    <property type="protein sequence ID" value="WAX22391.1"/>
    <property type="molecule type" value="Genomic_DNA"/>
</dbReference>
<dbReference type="Proteomes" id="UP001211688">
    <property type="component" value="Segment"/>
</dbReference>
<sequence length="229" mass="24401">MSFQTMNRTQLRTACKSAHIQYGKMTVAEMKDALTARSVDGIIAALRALAPVVTLQPMKALVQGEEVTFVPTELKTIDLDSLPAAGLNGFCPHCGIDHIDNGWTDFDSTVDANQGDVKAALKVMTHEFSCLGCGGEWGPAVKVGKPSKAAREHKGGVGIKIQKDRPVRNGIKRPSAGGKCAAVWEALDAMVAGGNTKPMPADAKAWAEANGTNPNNAVIELYVWRKFNA</sequence>
<organism evidence="1 2">
    <name type="scientific">Pseudomonas phage MiCath</name>
    <dbReference type="NCBI Taxonomy" id="3003729"/>
    <lineage>
        <taxon>Viruses</taxon>
        <taxon>Duplodnaviria</taxon>
        <taxon>Heunggongvirae</taxon>
        <taxon>Uroviricota</taxon>
        <taxon>Caudoviricetes</taxon>
        <taxon>Queuovirinae</taxon>
        <taxon>Micathvirus</taxon>
        <taxon>Micathvirus micath</taxon>
    </lineage>
</organism>
<name>A0AAF0AEZ5_9CAUD</name>
<reference evidence="1" key="1">
    <citation type="submission" date="2022-11" db="EMBL/GenBank/DDBJ databases">
        <authorList>
            <person name="Jaryenneh J.D."/>
            <person name="Schoeniger J.S."/>
            <person name="Mageeney C.M."/>
        </authorList>
    </citation>
    <scope>NUCLEOTIDE SEQUENCE</scope>
</reference>
<keyword evidence="2" id="KW-1185">Reference proteome</keyword>
<evidence type="ECO:0000313" key="1">
    <source>
        <dbReference type="EMBL" id="WAX22391.1"/>
    </source>
</evidence>
<dbReference type="KEGG" id="vg:79412950"/>
<dbReference type="GeneID" id="79412950"/>
<evidence type="ECO:0000313" key="2">
    <source>
        <dbReference type="Proteomes" id="UP001211688"/>
    </source>
</evidence>
<dbReference type="RefSeq" id="YP_010719810.1">
    <property type="nucleotide sequence ID" value="NC_072502.1"/>
</dbReference>